<evidence type="ECO:0000259" key="1">
    <source>
        <dbReference type="Pfam" id="PF03468"/>
    </source>
</evidence>
<dbReference type="InterPro" id="IPR005380">
    <property type="entry name" value="XS_domain"/>
</dbReference>
<comment type="caution">
    <text evidence="2">The sequence shown here is derived from an EMBL/GenBank/DDBJ whole genome shotgun (WGS) entry which is preliminary data.</text>
</comment>
<evidence type="ECO:0000313" key="2">
    <source>
        <dbReference type="EMBL" id="KAK9724505.1"/>
    </source>
</evidence>
<dbReference type="Pfam" id="PF03468">
    <property type="entry name" value="XS"/>
    <property type="match status" value="1"/>
</dbReference>
<dbReference type="Proteomes" id="UP001443914">
    <property type="component" value="Unassembled WGS sequence"/>
</dbReference>
<dbReference type="EMBL" id="JBDFQZ010000005">
    <property type="protein sequence ID" value="KAK9724505.1"/>
    <property type="molecule type" value="Genomic_DNA"/>
</dbReference>
<sequence>MFMPNRFAVLWLTCHHMLMKKGRWLVGATTESDVLVRKGFMVKKVHPVWRNRNFTGKILIEFGMSTAHRNSDLKLESVFRAQGCAKEVWVPPFENRTSPYLWVTLASDVDCFVTQMDPEVISDEVVRAIQEFEESDDEEVYMAILDAIVEIYPPDV</sequence>
<evidence type="ECO:0000313" key="3">
    <source>
        <dbReference type="Proteomes" id="UP001443914"/>
    </source>
</evidence>
<dbReference type="Gene3D" id="3.30.70.2890">
    <property type="entry name" value="XS domain"/>
    <property type="match status" value="1"/>
</dbReference>
<proteinExistence type="predicted"/>
<name>A0AAW1KUC4_SAPOF</name>
<dbReference type="AlphaFoldDB" id="A0AAW1KUC4"/>
<accession>A0AAW1KUC4</accession>
<gene>
    <name evidence="2" type="ORF">RND81_05G077900</name>
</gene>
<keyword evidence="3" id="KW-1185">Reference proteome</keyword>
<feature type="domain" description="XS" evidence="1">
    <location>
        <begin position="20"/>
        <end position="110"/>
    </location>
</feature>
<reference evidence="2" key="1">
    <citation type="submission" date="2024-03" db="EMBL/GenBank/DDBJ databases">
        <title>WGS assembly of Saponaria officinalis var. Norfolk2.</title>
        <authorList>
            <person name="Jenkins J."/>
            <person name="Shu S."/>
            <person name="Grimwood J."/>
            <person name="Barry K."/>
            <person name="Goodstein D."/>
            <person name="Schmutz J."/>
            <person name="Leebens-Mack J."/>
            <person name="Osbourn A."/>
        </authorList>
    </citation>
    <scope>NUCLEOTIDE SEQUENCE [LARGE SCALE GENOMIC DNA]</scope>
    <source>
        <strain evidence="2">JIC</strain>
    </source>
</reference>
<dbReference type="GO" id="GO:0031047">
    <property type="term" value="P:regulatory ncRNA-mediated gene silencing"/>
    <property type="evidence" value="ECO:0007669"/>
    <property type="project" value="InterPro"/>
</dbReference>
<organism evidence="2 3">
    <name type="scientific">Saponaria officinalis</name>
    <name type="common">Common soapwort</name>
    <name type="synonym">Lychnis saponaria</name>
    <dbReference type="NCBI Taxonomy" id="3572"/>
    <lineage>
        <taxon>Eukaryota</taxon>
        <taxon>Viridiplantae</taxon>
        <taxon>Streptophyta</taxon>
        <taxon>Embryophyta</taxon>
        <taxon>Tracheophyta</taxon>
        <taxon>Spermatophyta</taxon>
        <taxon>Magnoliopsida</taxon>
        <taxon>eudicotyledons</taxon>
        <taxon>Gunneridae</taxon>
        <taxon>Pentapetalae</taxon>
        <taxon>Caryophyllales</taxon>
        <taxon>Caryophyllaceae</taxon>
        <taxon>Caryophylleae</taxon>
        <taxon>Saponaria</taxon>
    </lineage>
</organism>
<protein>
    <recommendedName>
        <fullName evidence="1">XS domain-containing protein</fullName>
    </recommendedName>
</protein>
<dbReference type="InterPro" id="IPR038588">
    <property type="entry name" value="XS_domain_sf"/>
</dbReference>